<reference evidence="3" key="1">
    <citation type="submission" date="2021-01" db="EMBL/GenBank/DDBJ databases">
        <authorList>
            <person name="Corre E."/>
            <person name="Pelletier E."/>
            <person name="Niang G."/>
            <person name="Scheremetjew M."/>
            <person name="Finn R."/>
            <person name="Kale V."/>
            <person name="Holt S."/>
            <person name="Cochrane G."/>
            <person name="Meng A."/>
            <person name="Brown T."/>
            <person name="Cohen L."/>
        </authorList>
    </citation>
    <scope>NUCLEOTIDE SEQUENCE</scope>
    <source>
        <strain evidence="3">CCMP3105</strain>
    </source>
</reference>
<feature type="compositionally biased region" description="Basic and acidic residues" evidence="2">
    <location>
        <begin position="105"/>
        <end position="126"/>
    </location>
</feature>
<gene>
    <name evidence="3" type="ORF">AMON00008_LOCUS40352</name>
</gene>
<feature type="coiled-coil region" evidence="1">
    <location>
        <begin position="299"/>
        <end position="330"/>
    </location>
</feature>
<feature type="compositionally biased region" description="Basic and acidic residues" evidence="2">
    <location>
        <begin position="390"/>
        <end position="424"/>
    </location>
</feature>
<evidence type="ECO:0000313" key="3">
    <source>
        <dbReference type="EMBL" id="CAE4624731.1"/>
    </source>
</evidence>
<feature type="region of interest" description="Disordered" evidence="2">
    <location>
        <begin position="65"/>
        <end position="126"/>
    </location>
</feature>
<dbReference type="AlphaFoldDB" id="A0A7S4RUA0"/>
<evidence type="ECO:0000256" key="2">
    <source>
        <dbReference type="SAM" id="MobiDB-lite"/>
    </source>
</evidence>
<feature type="coiled-coil region" evidence="1">
    <location>
        <begin position="18"/>
        <end position="59"/>
    </location>
</feature>
<dbReference type="EMBL" id="HBNR01057353">
    <property type="protein sequence ID" value="CAE4624731.1"/>
    <property type="molecule type" value="Transcribed_RNA"/>
</dbReference>
<feature type="region of interest" description="Disordered" evidence="2">
    <location>
        <begin position="336"/>
        <end position="435"/>
    </location>
</feature>
<feature type="compositionally biased region" description="Basic and acidic residues" evidence="2">
    <location>
        <begin position="350"/>
        <end position="378"/>
    </location>
</feature>
<feature type="compositionally biased region" description="Basic and acidic residues" evidence="2">
    <location>
        <begin position="83"/>
        <end position="98"/>
    </location>
</feature>
<proteinExistence type="predicted"/>
<evidence type="ECO:0000256" key="1">
    <source>
        <dbReference type="SAM" id="Coils"/>
    </source>
</evidence>
<protein>
    <submittedName>
        <fullName evidence="3">Uncharacterized protein</fullName>
    </submittedName>
</protein>
<feature type="compositionally biased region" description="Polar residues" evidence="2">
    <location>
        <begin position="379"/>
        <end position="389"/>
    </location>
</feature>
<keyword evidence="1" id="KW-0175">Coiled coil</keyword>
<organism evidence="3">
    <name type="scientific">Alexandrium monilatum</name>
    <dbReference type="NCBI Taxonomy" id="311494"/>
    <lineage>
        <taxon>Eukaryota</taxon>
        <taxon>Sar</taxon>
        <taxon>Alveolata</taxon>
        <taxon>Dinophyceae</taxon>
        <taxon>Gonyaulacales</taxon>
        <taxon>Pyrocystaceae</taxon>
        <taxon>Alexandrium</taxon>
    </lineage>
</organism>
<accession>A0A7S4RUA0</accession>
<sequence>MAEYAEVAQRTDQADAEMAKDDQALAAMEADLMAAEARIEAAAARYERARRVIERELAEMVTAVEAKPAGQPAASDGGAVVDEDARADKVPTQRESHATKNTSARSEKEISRDKWEAARAAEGRVRERAVKARERLRRCARDRKLQAAELPAGEAPAPAATEEAGPEVSQSATPKPRGAEVAETPAVREGAQGIAARLACLKDRPNAAEKRAALVKVVTCGRENYYTFEPADVLQDLKGRGLLENGAVEELSALLAEPAAAPKPAEVPAEGWAAGAKKASEFERLDDKPFREAESAYLRFVEEKNLASAEAELEAAEAQLGEILRQAEERCGELLADAKDAEPGPAKQVTAREPEVDMDEAERLEAQHDPDAHRESRGMKNTSALSSKVVSKERWESARCKEERDREHEKIAREARRAEARDLKQGAADVPDGDA</sequence>
<feature type="region of interest" description="Disordered" evidence="2">
    <location>
        <begin position="147"/>
        <end position="186"/>
    </location>
</feature>
<name>A0A7S4RUA0_9DINO</name>
<feature type="compositionally biased region" description="Low complexity" evidence="2">
    <location>
        <begin position="147"/>
        <end position="167"/>
    </location>
</feature>